<feature type="transmembrane region" description="Helical" evidence="6">
    <location>
        <begin position="364"/>
        <end position="388"/>
    </location>
</feature>
<feature type="transmembrane region" description="Helical" evidence="6">
    <location>
        <begin position="172"/>
        <end position="194"/>
    </location>
</feature>
<reference evidence="8" key="1">
    <citation type="submission" date="2021-03" db="EMBL/GenBank/DDBJ databases">
        <title>Revisited historic fungal species revealed as producer of novel bioactive compounds through whole genome sequencing and comparative genomics.</title>
        <authorList>
            <person name="Vignolle G.A."/>
            <person name="Hochenegger N."/>
            <person name="Mach R.L."/>
            <person name="Mach-Aigner A.R."/>
            <person name="Javad Rahimi M."/>
            <person name="Salim K.A."/>
            <person name="Chan C.M."/>
            <person name="Lim L.B.L."/>
            <person name="Cai F."/>
            <person name="Druzhinina I.S."/>
            <person name="U'Ren J.M."/>
            <person name="Derntl C."/>
        </authorList>
    </citation>
    <scope>NUCLEOTIDE SEQUENCE</scope>
    <source>
        <strain evidence="8">TUCIM 5799</strain>
    </source>
</reference>
<dbReference type="OrthoDB" id="10262656at2759"/>
<feature type="transmembrane region" description="Helical" evidence="6">
    <location>
        <begin position="522"/>
        <end position="541"/>
    </location>
</feature>
<dbReference type="Proteomes" id="UP000829685">
    <property type="component" value="Unassembled WGS sequence"/>
</dbReference>
<keyword evidence="9" id="KW-1185">Reference proteome</keyword>
<keyword evidence="5 6" id="KW-0472">Membrane</keyword>
<dbReference type="AlphaFoldDB" id="A0A9Q0AI98"/>
<feature type="transmembrane region" description="Helical" evidence="6">
    <location>
        <begin position="206"/>
        <end position="229"/>
    </location>
</feature>
<dbReference type="SUPFAM" id="SSF103473">
    <property type="entry name" value="MFS general substrate transporter"/>
    <property type="match status" value="1"/>
</dbReference>
<evidence type="ECO:0000313" key="9">
    <source>
        <dbReference type="Proteomes" id="UP000829685"/>
    </source>
</evidence>
<feature type="transmembrane region" description="Helical" evidence="6">
    <location>
        <begin position="147"/>
        <end position="166"/>
    </location>
</feature>
<evidence type="ECO:0000256" key="2">
    <source>
        <dbReference type="ARBA" id="ARBA00022448"/>
    </source>
</evidence>
<evidence type="ECO:0000259" key="7">
    <source>
        <dbReference type="PROSITE" id="PS50850"/>
    </source>
</evidence>
<feature type="transmembrane region" description="Helical" evidence="6">
    <location>
        <begin position="476"/>
        <end position="501"/>
    </location>
</feature>
<dbReference type="EMBL" id="JAFIMR010000035">
    <property type="protein sequence ID" value="KAI1859044.1"/>
    <property type="molecule type" value="Genomic_DNA"/>
</dbReference>
<feature type="domain" description="Major facilitator superfamily (MFS) profile" evidence="7">
    <location>
        <begin position="69"/>
        <end position="574"/>
    </location>
</feature>
<dbReference type="InterPro" id="IPR020846">
    <property type="entry name" value="MFS_dom"/>
</dbReference>
<keyword evidence="4 6" id="KW-1133">Transmembrane helix</keyword>
<comment type="subcellular location">
    <subcellularLocation>
        <location evidence="1">Membrane</location>
        <topology evidence="1">Multi-pass membrane protein</topology>
    </subcellularLocation>
</comment>
<feature type="transmembrane region" description="Helical" evidence="6">
    <location>
        <begin position="262"/>
        <end position="284"/>
    </location>
</feature>
<dbReference type="InterPro" id="IPR011701">
    <property type="entry name" value="MFS"/>
</dbReference>
<protein>
    <recommendedName>
        <fullName evidence="7">Major facilitator superfamily (MFS) profile domain-containing protein</fullName>
    </recommendedName>
</protein>
<keyword evidence="2" id="KW-0813">Transport</keyword>
<feature type="transmembrane region" description="Helical" evidence="6">
    <location>
        <begin position="408"/>
        <end position="433"/>
    </location>
</feature>
<gene>
    <name evidence="8" type="ORF">JX265_010521</name>
</gene>
<keyword evidence="3 6" id="KW-0812">Transmembrane</keyword>
<evidence type="ECO:0000256" key="5">
    <source>
        <dbReference type="ARBA" id="ARBA00023136"/>
    </source>
</evidence>
<accession>A0A9Q0AI98</accession>
<comment type="caution">
    <text evidence="8">The sequence shown here is derived from an EMBL/GenBank/DDBJ whole genome shotgun (WGS) entry which is preliminary data.</text>
</comment>
<dbReference type="Gene3D" id="1.20.1250.20">
    <property type="entry name" value="MFS general substrate transporter like domains"/>
    <property type="match status" value="1"/>
</dbReference>
<proteinExistence type="predicted"/>
<feature type="transmembrane region" description="Helical" evidence="6">
    <location>
        <begin position="547"/>
        <end position="566"/>
    </location>
</feature>
<feature type="transmembrane region" description="Helical" evidence="6">
    <location>
        <begin position="445"/>
        <end position="464"/>
    </location>
</feature>
<evidence type="ECO:0000256" key="1">
    <source>
        <dbReference type="ARBA" id="ARBA00004141"/>
    </source>
</evidence>
<organism evidence="8 9">
    <name type="scientific">Neoarthrinium moseri</name>
    <dbReference type="NCBI Taxonomy" id="1658444"/>
    <lineage>
        <taxon>Eukaryota</taxon>
        <taxon>Fungi</taxon>
        <taxon>Dikarya</taxon>
        <taxon>Ascomycota</taxon>
        <taxon>Pezizomycotina</taxon>
        <taxon>Sordariomycetes</taxon>
        <taxon>Xylariomycetidae</taxon>
        <taxon>Amphisphaeriales</taxon>
        <taxon>Apiosporaceae</taxon>
        <taxon>Neoarthrinium</taxon>
    </lineage>
</organism>
<dbReference type="Pfam" id="PF07690">
    <property type="entry name" value="MFS_1"/>
    <property type="match status" value="1"/>
</dbReference>
<evidence type="ECO:0000313" key="8">
    <source>
        <dbReference type="EMBL" id="KAI1859044.1"/>
    </source>
</evidence>
<dbReference type="PANTHER" id="PTHR23504">
    <property type="entry name" value="MAJOR FACILITATOR SUPERFAMILY DOMAIN-CONTAINING PROTEIN 10"/>
    <property type="match status" value="1"/>
</dbReference>
<evidence type="ECO:0000256" key="3">
    <source>
        <dbReference type="ARBA" id="ARBA00022692"/>
    </source>
</evidence>
<evidence type="ECO:0000256" key="6">
    <source>
        <dbReference type="SAM" id="Phobius"/>
    </source>
</evidence>
<dbReference type="PANTHER" id="PTHR23504:SF6">
    <property type="entry name" value="MULTIDRUG TRANSPORTER, PUTATIVE (AFU_ORTHOLOGUE AFUA_4G08740)-RELATED"/>
    <property type="match status" value="1"/>
</dbReference>
<dbReference type="PROSITE" id="PS50850">
    <property type="entry name" value="MFS"/>
    <property type="match status" value="1"/>
</dbReference>
<dbReference type="GO" id="GO:0016020">
    <property type="term" value="C:membrane"/>
    <property type="evidence" value="ECO:0007669"/>
    <property type="project" value="UniProtKB-SubCell"/>
</dbReference>
<sequence length="574" mass="62381">MRHQATDALETGATGEQLRHTCRQGFLRDRSACTATATDTQCGGETDTAERPPVSARRVRWRDLPNKDQLFILALCRFSEPLSNVCLLPYIFYLVRSTLPTDNDETPDATAARVSEYSGLLVAAFPLAQFAVSLPWGRLSDARGRRLSILIGLLASTVANVGFGLSRSFGALLFWRIVAGLANGNVGIMRTVTAEIVRERKYQTKAFLLLPLVFNSGMVASLALGGFLAEPATNLPWLFGPSGVFNTNKHSDGVEWTLTYPYALPAFMNAMFLTVALVAAFFGLRETLPGKEGYSDYGLRIGRMIGRFLGGTSPYRAEEDYTIVDGSEERLLPDGAQTIVRLSHGEKGSMKPEPSLGDILDRKVISAMLSFGLLPLHNSTFMHIFPVYLSSPPSDNSEATLFAFSGGLGLRSATIGIWLSVFGVCGIFLQLFIYPRMQARWGTLGVFRIALVLFPITYAAAPYLSLVAGDHDARWIFLGLVVCAQIMARTMAIPSTVILLTESAPQKTCLGTIHGAGNMLASLARAVGPALGGWVFAMGVHEGVVGMVWWFYLVTTALVALAWSFLMDVDGFTK</sequence>
<dbReference type="InterPro" id="IPR036259">
    <property type="entry name" value="MFS_trans_sf"/>
</dbReference>
<dbReference type="GO" id="GO:0022857">
    <property type="term" value="F:transmembrane transporter activity"/>
    <property type="evidence" value="ECO:0007669"/>
    <property type="project" value="InterPro"/>
</dbReference>
<name>A0A9Q0AI98_9PEZI</name>
<evidence type="ECO:0000256" key="4">
    <source>
        <dbReference type="ARBA" id="ARBA00022989"/>
    </source>
</evidence>